<dbReference type="InterPro" id="IPR051531">
    <property type="entry name" value="N-acetyltransferase"/>
</dbReference>
<organism evidence="5">
    <name type="scientific">Hellea balneolensis</name>
    <dbReference type="NCBI Taxonomy" id="287478"/>
    <lineage>
        <taxon>Bacteria</taxon>
        <taxon>Pseudomonadati</taxon>
        <taxon>Pseudomonadota</taxon>
        <taxon>Alphaproteobacteria</taxon>
        <taxon>Maricaulales</taxon>
        <taxon>Robiginitomaculaceae</taxon>
        <taxon>Hellea</taxon>
    </lineage>
</organism>
<keyword evidence="2" id="KW-0012">Acyltransferase</keyword>
<dbReference type="Pfam" id="PF13302">
    <property type="entry name" value="Acetyltransf_3"/>
    <property type="match status" value="1"/>
</dbReference>
<protein>
    <submittedName>
        <fullName evidence="5">N-acetyltransferase</fullName>
    </submittedName>
</protein>
<dbReference type="GO" id="GO:0005737">
    <property type="term" value="C:cytoplasm"/>
    <property type="evidence" value="ECO:0007669"/>
    <property type="project" value="TreeGrafter"/>
</dbReference>
<proteinExistence type="inferred from homology"/>
<dbReference type="InterPro" id="IPR016181">
    <property type="entry name" value="Acyl_CoA_acyltransferase"/>
</dbReference>
<evidence type="ECO:0000256" key="2">
    <source>
        <dbReference type="ARBA" id="ARBA00023315"/>
    </source>
</evidence>
<dbReference type="PANTHER" id="PTHR43792">
    <property type="entry name" value="GNAT FAMILY, PUTATIVE (AFU_ORTHOLOGUE AFUA_3G00765)-RELATED-RELATED"/>
    <property type="match status" value="1"/>
</dbReference>
<comment type="similarity">
    <text evidence="3">Belongs to the acetyltransferase family. RimJ subfamily.</text>
</comment>
<dbReference type="AlphaFoldDB" id="A0A7C5LTU1"/>
<dbReference type="PANTHER" id="PTHR43792:SF8">
    <property type="entry name" value="[RIBOSOMAL PROTEIN US5]-ALANINE N-ACETYLTRANSFERASE"/>
    <property type="match status" value="1"/>
</dbReference>
<dbReference type="PROSITE" id="PS51186">
    <property type="entry name" value="GNAT"/>
    <property type="match status" value="1"/>
</dbReference>
<dbReference type="InterPro" id="IPR000182">
    <property type="entry name" value="GNAT_dom"/>
</dbReference>
<dbReference type="Proteomes" id="UP000885830">
    <property type="component" value="Unassembled WGS sequence"/>
</dbReference>
<evidence type="ECO:0000259" key="4">
    <source>
        <dbReference type="PROSITE" id="PS51186"/>
    </source>
</evidence>
<comment type="caution">
    <text evidence="5">The sequence shown here is derived from an EMBL/GenBank/DDBJ whole genome shotgun (WGS) entry which is preliminary data.</text>
</comment>
<sequence length="192" mass="22007">MPKRSKNLGILSANCAGGSVYLRAPKWADFEAWVNLRRENRAHLTPWEPSWNEKSFTRYAYRSKLAKFKSLISQDRVYPYYVFRREDHQLLGACNLTGVKRGSMQSAEIGYWIGEAYSRQGFARAAVGAVLRFAFEDIGLHRIVAAVREDNVASINLLQQMGFVSEGVARGYLKIDGKWQDHLIYARLREDI</sequence>
<gene>
    <name evidence="5" type="ORF">ENJ42_09275</name>
</gene>
<keyword evidence="1" id="KW-0808">Transferase</keyword>
<reference evidence="5" key="1">
    <citation type="journal article" date="2020" name="mSystems">
        <title>Genome- and Community-Level Interaction Insights into Carbon Utilization and Element Cycling Functions of Hydrothermarchaeota in Hydrothermal Sediment.</title>
        <authorList>
            <person name="Zhou Z."/>
            <person name="Liu Y."/>
            <person name="Xu W."/>
            <person name="Pan J."/>
            <person name="Luo Z.H."/>
            <person name="Li M."/>
        </authorList>
    </citation>
    <scope>NUCLEOTIDE SEQUENCE [LARGE SCALE GENOMIC DNA]</scope>
    <source>
        <strain evidence="5">HyVt-485</strain>
    </source>
</reference>
<evidence type="ECO:0000256" key="3">
    <source>
        <dbReference type="ARBA" id="ARBA00038502"/>
    </source>
</evidence>
<accession>A0A7C5LTU1</accession>
<dbReference type="SUPFAM" id="SSF55729">
    <property type="entry name" value="Acyl-CoA N-acyltransferases (Nat)"/>
    <property type="match status" value="1"/>
</dbReference>
<evidence type="ECO:0000256" key="1">
    <source>
        <dbReference type="ARBA" id="ARBA00022679"/>
    </source>
</evidence>
<dbReference type="GO" id="GO:0008999">
    <property type="term" value="F:protein-N-terminal-alanine acetyltransferase activity"/>
    <property type="evidence" value="ECO:0007669"/>
    <property type="project" value="TreeGrafter"/>
</dbReference>
<feature type="domain" description="N-acetyltransferase" evidence="4">
    <location>
        <begin position="20"/>
        <end position="190"/>
    </location>
</feature>
<evidence type="ECO:0000313" key="5">
    <source>
        <dbReference type="EMBL" id="HHL43797.1"/>
    </source>
</evidence>
<dbReference type="EMBL" id="DRMJ01000486">
    <property type="protein sequence ID" value="HHL43797.1"/>
    <property type="molecule type" value="Genomic_DNA"/>
</dbReference>
<dbReference type="Gene3D" id="3.40.630.30">
    <property type="match status" value="1"/>
</dbReference>
<name>A0A7C5LTU1_9PROT</name>